<dbReference type="EMBL" id="SGWQ01000001">
    <property type="protein sequence ID" value="RZS44148.1"/>
    <property type="molecule type" value="Genomic_DNA"/>
</dbReference>
<dbReference type="InterPro" id="IPR054828">
    <property type="entry name" value="Vit_B12_bind_prot"/>
</dbReference>
<evidence type="ECO:0000313" key="2">
    <source>
        <dbReference type="EMBL" id="RZS44148.1"/>
    </source>
</evidence>
<dbReference type="Gene3D" id="3.40.50.1980">
    <property type="entry name" value="Nitrogenase molybdenum iron protein domain"/>
    <property type="match status" value="2"/>
</dbReference>
<proteinExistence type="inferred from homology"/>
<dbReference type="NCBIfam" id="NF038402">
    <property type="entry name" value="TroA_like"/>
    <property type="match status" value="1"/>
</dbReference>
<dbReference type="PANTHER" id="PTHR30535">
    <property type="entry name" value="VITAMIN B12-BINDING PROTEIN"/>
    <property type="match status" value="1"/>
</dbReference>
<evidence type="ECO:0000313" key="3">
    <source>
        <dbReference type="Proteomes" id="UP000294257"/>
    </source>
</evidence>
<protein>
    <recommendedName>
        <fullName evidence="4">Substrate-binding family protein</fullName>
    </recommendedName>
</protein>
<gene>
    <name evidence="2" type="ORF">EV193_10122</name>
</gene>
<name>A0A4Q7L3H0_9PSEU</name>
<dbReference type="RefSeq" id="WP_423202113.1">
    <property type="nucleotide sequence ID" value="NZ_SGWQ01000001.1"/>
</dbReference>
<evidence type="ECO:0000256" key="1">
    <source>
        <dbReference type="ARBA" id="ARBA00008814"/>
    </source>
</evidence>
<comment type="similarity">
    <text evidence="1">Belongs to the bacterial solute-binding protein 8 family.</text>
</comment>
<reference evidence="2 3" key="1">
    <citation type="submission" date="2019-02" db="EMBL/GenBank/DDBJ databases">
        <title>Genomic Encyclopedia of Type Strains, Phase IV (KMG-IV): sequencing the most valuable type-strain genomes for metagenomic binning, comparative biology and taxonomic classification.</title>
        <authorList>
            <person name="Goeker M."/>
        </authorList>
    </citation>
    <scope>NUCLEOTIDE SEQUENCE [LARGE SCALE GENOMIC DNA]</scope>
    <source>
        <strain evidence="2 3">DSM 101727</strain>
    </source>
</reference>
<sequence>MWREGLEDDLGEPVPLRGEPARVVSLVPSLTEAVAVSAPGLLAGATDYCTHPSTLDVPRVGGSKYPTVDAVLDLDPDLVIANSEENRPEDVEALRANGIPVWVTAAPASVPNGLASVRRLLTQGLGLDEPGWLVAAEESWRDTEPIWATAIVPVWRRPWVVVGRDTFAGDVLARLGVANAYAEHEDRYPRPRLDELNALLHNGSANLVVLPDEPYEFTGEDGPEAFAGSPCALVNGRLLTWYGPSLVDARAELAAALRPGSPVVAQ</sequence>
<dbReference type="PANTHER" id="PTHR30535:SF35">
    <property type="entry name" value="PERIPLASMIC BINDING PROTEIN"/>
    <property type="match status" value="1"/>
</dbReference>
<organism evidence="2 3">
    <name type="scientific">Herbihabitans rhizosphaerae</name>
    <dbReference type="NCBI Taxonomy" id="1872711"/>
    <lineage>
        <taxon>Bacteria</taxon>
        <taxon>Bacillati</taxon>
        <taxon>Actinomycetota</taxon>
        <taxon>Actinomycetes</taxon>
        <taxon>Pseudonocardiales</taxon>
        <taxon>Pseudonocardiaceae</taxon>
        <taxon>Herbihabitans</taxon>
    </lineage>
</organism>
<dbReference type="Proteomes" id="UP000294257">
    <property type="component" value="Unassembled WGS sequence"/>
</dbReference>
<keyword evidence="3" id="KW-1185">Reference proteome</keyword>
<accession>A0A4Q7L3H0</accession>
<dbReference type="SUPFAM" id="SSF53807">
    <property type="entry name" value="Helical backbone' metal receptor"/>
    <property type="match status" value="1"/>
</dbReference>
<dbReference type="AlphaFoldDB" id="A0A4Q7L3H0"/>
<dbReference type="InterPro" id="IPR050902">
    <property type="entry name" value="ABC_Transporter_SBP"/>
</dbReference>
<evidence type="ECO:0008006" key="4">
    <source>
        <dbReference type="Google" id="ProtNLM"/>
    </source>
</evidence>
<comment type="caution">
    <text evidence="2">The sequence shown here is derived from an EMBL/GenBank/DDBJ whole genome shotgun (WGS) entry which is preliminary data.</text>
</comment>